<evidence type="ECO:0000256" key="5">
    <source>
        <dbReference type="ARBA" id="ARBA00022989"/>
    </source>
</evidence>
<sequence>MRLLPGIAVAAGGLALAYLAHLLLPAVPILTFCVLFGLILGQIPAAKPALDAALKPGLALAARRLLRIGIVLLGLSLSLVDIVDLGAPTLIAVVVVVALTFFGTLALGRLARLPGDQPLLIAAGFSICGISAIGAMSAVTRSKPSDIAVPAALVTLCGSLAIAVLPLLQAPLGFSNLQFGAWAGASVHDVGQVVAVAQTAGASALALAIAVKLTRVILLAPLVAGVGLYRRRTESGGPDAAVAARPPVVPLFVAGFLAAMLARTVLPVPEIALQTASVVQTVLFGLALVALGSSIRIGSLVRTSGRSLLVGLASWVLVAALAWVAVVLTTA</sequence>
<evidence type="ECO:0000256" key="4">
    <source>
        <dbReference type="ARBA" id="ARBA00022692"/>
    </source>
</evidence>
<feature type="transmembrane region" description="Helical" evidence="7">
    <location>
        <begin position="248"/>
        <end position="266"/>
    </location>
</feature>
<name>A0A841AKD8_9MICO</name>
<evidence type="ECO:0000256" key="2">
    <source>
        <dbReference type="ARBA" id="ARBA00007977"/>
    </source>
</evidence>
<dbReference type="GO" id="GO:0005886">
    <property type="term" value="C:plasma membrane"/>
    <property type="evidence" value="ECO:0007669"/>
    <property type="project" value="UniProtKB-SubCell"/>
</dbReference>
<dbReference type="EMBL" id="JACHMJ010000001">
    <property type="protein sequence ID" value="MBB5842133.1"/>
    <property type="molecule type" value="Genomic_DNA"/>
</dbReference>
<keyword evidence="4 7" id="KW-0812">Transmembrane</keyword>
<dbReference type="PANTHER" id="PTHR30106">
    <property type="entry name" value="INNER MEMBRANE PROTEIN YEIH-RELATED"/>
    <property type="match status" value="1"/>
</dbReference>
<comment type="caution">
    <text evidence="8">The sequence shown here is derived from an EMBL/GenBank/DDBJ whole genome shotgun (WGS) entry which is preliminary data.</text>
</comment>
<evidence type="ECO:0000256" key="3">
    <source>
        <dbReference type="ARBA" id="ARBA00022475"/>
    </source>
</evidence>
<keyword evidence="3" id="KW-1003">Cell membrane</keyword>
<dbReference type="Proteomes" id="UP000536685">
    <property type="component" value="Unassembled WGS sequence"/>
</dbReference>
<comment type="similarity">
    <text evidence="2">Belongs to the UPF0324 family.</text>
</comment>
<feature type="transmembrane region" description="Helical" evidence="7">
    <location>
        <begin position="89"/>
        <end position="107"/>
    </location>
</feature>
<feature type="transmembrane region" description="Helical" evidence="7">
    <location>
        <begin position="147"/>
        <end position="167"/>
    </location>
</feature>
<gene>
    <name evidence="8" type="ORF">HD599_000456</name>
</gene>
<evidence type="ECO:0000256" key="7">
    <source>
        <dbReference type="SAM" id="Phobius"/>
    </source>
</evidence>
<feature type="transmembrane region" description="Helical" evidence="7">
    <location>
        <begin position="119"/>
        <end position="141"/>
    </location>
</feature>
<evidence type="ECO:0000256" key="1">
    <source>
        <dbReference type="ARBA" id="ARBA00004651"/>
    </source>
</evidence>
<accession>A0A841AKD8</accession>
<comment type="subcellular location">
    <subcellularLocation>
        <location evidence="1">Cell membrane</location>
        <topology evidence="1">Multi-pass membrane protein</topology>
    </subcellularLocation>
</comment>
<evidence type="ECO:0000256" key="6">
    <source>
        <dbReference type="ARBA" id="ARBA00023136"/>
    </source>
</evidence>
<dbReference type="AlphaFoldDB" id="A0A841AKD8"/>
<feature type="transmembrane region" description="Helical" evidence="7">
    <location>
        <begin position="204"/>
        <end position="228"/>
    </location>
</feature>
<feature type="transmembrane region" description="Helical" evidence="7">
    <location>
        <begin position="272"/>
        <end position="295"/>
    </location>
</feature>
<keyword evidence="9" id="KW-1185">Reference proteome</keyword>
<evidence type="ECO:0000313" key="8">
    <source>
        <dbReference type="EMBL" id="MBB5842133.1"/>
    </source>
</evidence>
<feature type="transmembrane region" description="Helical" evidence="7">
    <location>
        <begin position="27"/>
        <end position="45"/>
    </location>
</feature>
<keyword evidence="5 7" id="KW-1133">Transmembrane helix</keyword>
<evidence type="ECO:0000313" key="9">
    <source>
        <dbReference type="Proteomes" id="UP000536685"/>
    </source>
</evidence>
<feature type="transmembrane region" description="Helical" evidence="7">
    <location>
        <begin position="65"/>
        <end position="83"/>
    </location>
</feature>
<keyword evidence="6 7" id="KW-0472">Membrane</keyword>
<dbReference type="InterPro" id="IPR018383">
    <property type="entry name" value="UPF0324_pro"/>
</dbReference>
<dbReference type="PANTHER" id="PTHR30106:SF2">
    <property type="entry name" value="UPF0324 INNER MEMBRANE PROTEIN YEIH"/>
    <property type="match status" value="1"/>
</dbReference>
<dbReference type="RefSeq" id="WP_184233268.1">
    <property type="nucleotide sequence ID" value="NZ_JACHMJ010000001.1"/>
</dbReference>
<proteinExistence type="inferred from homology"/>
<organism evidence="8 9">
    <name type="scientific">Conyzicola lurida</name>
    <dbReference type="NCBI Taxonomy" id="1172621"/>
    <lineage>
        <taxon>Bacteria</taxon>
        <taxon>Bacillati</taxon>
        <taxon>Actinomycetota</taxon>
        <taxon>Actinomycetes</taxon>
        <taxon>Micrococcales</taxon>
        <taxon>Microbacteriaceae</taxon>
        <taxon>Conyzicola</taxon>
    </lineage>
</organism>
<reference evidence="8 9" key="1">
    <citation type="submission" date="2020-08" db="EMBL/GenBank/DDBJ databases">
        <title>Sequencing the genomes of 1000 actinobacteria strains.</title>
        <authorList>
            <person name="Klenk H.-P."/>
        </authorList>
    </citation>
    <scope>NUCLEOTIDE SEQUENCE [LARGE SCALE GENOMIC DNA]</scope>
    <source>
        <strain evidence="8 9">DSM 105784</strain>
    </source>
</reference>
<dbReference type="Pfam" id="PF03601">
    <property type="entry name" value="Cons_hypoth698"/>
    <property type="match status" value="1"/>
</dbReference>
<feature type="transmembrane region" description="Helical" evidence="7">
    <location>
        <begin position="307"/>
        <end position="328"/>
    </location>
</feature>
<protein>
    <submittedName>
        <fullName evidence="8">Putative integral membrane protein (TIGR00698 family)</fullName>
    </submittedName>
</protein>